<feature type="region of interest" description="Disordered" evidence="1">
    <location>
        <begin position="381"/>
        <end position="427"/>
    </location>
</feature>
<feature type="region of interest" description="Disordered" evidence="1">
    <location>
        <begin position="212"/>
        <end position="238"/>
    </location>
</feature>
<comment type="caution">
    <text evidence="2">The sequence shown here is derived from an EMBL/GenBank/DDBJ whole genome shotgun (WGS) entry which is preliminary data.</text>
</comment>
<feature type="compositionally biased region" description="Basic and acidic residues" evidence="1">
    <location>
        <begin position="861"/>
        <end position="883"/>
    </location>
</feature>
<keyword evidence="3" id="KW-1185">Reference proteome</keyword>
<proteinExistence type="predicted"/>
<feature type="region of interest" description="Disordered" evidence="1">
    <location>
        <begin position="254"/>
        <end position="297"/>
    </location>
</feature>
<feature type="compositionally biased region" description="Basic and acidic residues" evidence="1">
    <location>
        <begin position="1110"/>
        <end position="1122"/>
    </location>
</feature>
<dbReference type="EMBL" id="WIXE01011298">
    <property type="protein sequence ID" value="KAK5976848.1"/>
    <property type="molecule type" value="Genomic_DNA"/>
</dbReference>
<feature type="region of interest" description="Disordered" evidence="1">
    <location>
        <begin position="1025"/>
        <end position="1128"/>
    </location>
</feature>
<reference evidence="2 3" key="1">
    <citation type="submission" date="2019-10" db="EMBL/GenBank/DDBJ databases">
        <title>Assembly and Annotation for the nematode Trichostrongylus colubriformis.</title>
        <authorList>
            <person name="Martin J."/>
        </authorList>
    </citation>
    <scope>NUCLEOTIDE SEQUENCE [LARGE SCALE GENOMIC DNA]</scope>
    <source>
        <strain evidence="2">G859</strain>
        <tissue evidence="2">Whole worm</tissue>
    </source>
</reference>
<dbReference type="PROSITE" id="PS50896">
    <property type="entry name" value="LISH"/>
    <property type="match status" value="1"/>
</dbReference>
<gene>
    <name evidence="2" type="ORF">GCK32_004063</name>
</gene>
<organism evidence="2 3">
    <name type="scientific">Trichostrongylus colubriformis</name>
    <name type="common">Black scour worm</name>
    <dbReference type="NCBI Taxonomy" id="6319"/>
    <lineage>
        <taxon>Eukaryota</taxon>
        <taxon>Metazoa</taxon>
        <taxon>Ecdysozoa</taxon>
        <taxon>Nematoda</taxon>
        <taxon>Chromadorea</taxon>
        <taxon>Rhabditida</taxon>
        <taxon>Rhabditina</taxon>
        <taxon>Rhabditomorpha</taxon>
        <taxon>Strongyloidea</taxon>
        <taxon>Trichostrongylidae</taxon>
        <taxon>Trichostrongylus</taxon>
    </lineage>
</organism>
<evidence type="ECO:0000256" key="1">
    <source>
        <dbReference type="SAM" id="MobiDB-lite"/>
    </source>
</evidence>
<evidence type="ECO:0000313" key="2">
    <source>
        <dbReference type="EMBL" id="KAK5976848.1"/>
    </source>
</evidence>
<dbReference type="Proteomes" id="UP001331761">
    <property type="component" value="Unassembled WGS sequence"/>
</dbReference>
<feature type="compositionally biased region" description="Basic and acidic residues" evidence="1">
    <location>
        <begin position="554"/>
        <end position="596"/>
    </location>
</feature>
<accession>A0AAN8IN37</accession>
<feature type="compositionally biased region" description="Basic and acidic residues" evidence="1">
    <location>
        <begin position="604"/>
        <end position="620"/>
    </location>
</feature>
<dbReference type="InterPro" id="IPR006594">
    <property type="entry name" value="LisH"/>
</dbReference>
<name>A0AAN8IN37_TRICO</name>
<evidence type="ECO:0000313" key="3">
    <source>
        <dbReference type="Proteomes" id="UP001331761"/>
    </source>
</evidence>
<feature type="compositionally biased region" description="Basic and acidic residues" evidence="1">
    <location>
        <begin position="458"/>
        <end position="522"/>
    </location>
</feature>
<protein>
    <submittedName>
        <fullName evidence="2">LisH dimerization motif domain containing protein</fullName>
    </submittedName>
</protein>
<sequence length="1128" mass="128462">MDVENVKLVDGLIFGYLGRRQYHETLRSFCNEAPSLRDDRHRFESGGDVFIQVNDQLHDKNLEQIVSAFAVVGRFDISPELVDFGIRLRDLTNEFSTMTAVRGRTVSDNQMKLYGKRVFSKQPCSRVSQSAHHDTEPQRTQQFVTYCALQNDNQSAYSTGSAHVNQPQLLSQQDYSFDYQSQPHASNYMMPNSSSYTPVQVVAQSSIVSSPQDVSAGNAVSHQTTGQTMPPTQAPTSERPMLIDYGVEAKVSHPDVNTAQRPRAEASEESGTVPHTRLSSSFSCESGAHKRKAAVPHRRDELVAQTAQSLIVPDGVLLDLESDAAANTASHASLLSNIDDSAMQCLDRLINGNLDEVFPFCDDHGDFSGFTGDMEASFSANQSSSSAYPREETGDLFSESAPPPLDVGPLHSPPHGNANSSKSRSFDEGEIISEENLHGKSEKRTSVSKIVSRSDDFEARTVREHSPVPCIESRRSSLDSSRSKHEERKTADRLKDFSRHPPRSDHRSKKSSVDRTELKDAVIFEASNVPRVHTPSTTGSRGRERTRGFSSLFEEGHSDPSSRDSSPHREKLSRKEEERRRREKEMEKERQRDKERLKRQRRDRQRENERPPRRSPDRKLEKKSHHGDDEEQTRDTRENEKKRKQSEERRLMDEFEKRKAEEKLRRDALKKKKEEELEARRQAELQRRAEAMRRKEEEERKRRQEEKERQEEKRREEEKRRSEEEKRRKREEEAARREEEKAQKYKEDDHGTHEDLRKENEEGRKEANSEASDGQETARSSGHSDREGSSSDEDNLPSSNVTHPVGVDEEMANSRKDTRGQEHKARPKLETKRAPETTSRQVVDRDGPTESEDDVAQVTETDERRKKFKEETRSNKGSSESKKPPPPPPARRRDEQKKPTAKPLEPGMMMSDPGVLDRINKEMESLTPSSRNRMGTNRSPEEPFASTKSLPTARIPKRDTAVDYNQVLFSNPPVIKRTPPAAEKKKNYVISSGLPTENVNQMVFSKAHSSRLGMFLEKVSDKHKRLMERENDRATASPAYEEPDRSRVPSPVAFSHFPRQQQQQQQQKFAPQKRPLPATSLDSYLGSPPQSSPDIRDGETTSSRSTGKKCKLDLSKMPDIIDKLYGGK</sequence>
<feature type="compositionally biased region" description="Polar residues" evidence="1">
    <location>
        <begin position="213"/>
        <end position="236"/>
    </location>
</feature>
<dbReference type="AlphaFoldDB" id="A0AAN8IN37"/>
<feature type="region of interest" description="Disordered" evidence="1">
    <location>
        <begin position="458"/>
        <end position="958"/>
    </location>
</feature>
<feature type="compositionally biased region" description="Polar residues" evidence="1">
    <location>
        <begin position="926"/>
        <end position="938"/>
    </location>
</feature>
<feature type="compositionally biased region" description="Basic and acidic residues" evidence="1">
    <location>
        <begin position="812"/>
        <end position="835"/>
    </location>
</feature>
<feature type="compositionally biased region" description="Basic and acidic residues" evidence="1">
    <location>
        <begin position="633"/>
        <end position="768"/>
    </location>
</feature>
<feature type="compositionally biased region" description="Polar residues" evidence="1">
    <location>
        <begin position="769"/>
        <end position="778"/>
    </location>
</feature>